<organism evidence="2 3">
    <name type="scientific">Kangiella koreensis (strain DSM 16069 / JCM 12317 / KCTC 12182 / SW-125)</name>
    <dbReference type="NCBI Taxonomy" id="523791"/>
    <lineage>
        <taxon>Bacteria</taxon>
        <taxon>Pseudomonadati</taxon>
        <taxon>Pseudomonadota</taxon>
        <taxon>Gammaproteobacteria</taxon>
        <taxon>Kangiellales</taxon>
        <taxon>Kangiellaceae</taxon>
        <taxon>Kangiella</taxon>
    </lineage>
</organism>
<sequence>MKITSSTKSLLHKRIVLERIVPQRIIATALTLTLIGCNTDAVAEEQDAVTIYSSAQPGAIDPDLYRPIPGQNRGHYTIPGYGVVKSTRNYDLSKGQSRIQVSDVAAFIDPTTVSFRSLNNKQTRVLEQSYQFDLVNQQQLLQRFLGKTVTVQQAQGDDMVDIKGELLSADGNLVVKTDKGNIRSIGYYAGIIFPDLPEGLRTKPTLIWDLYSPSAGKQTAELSYQTEGMTWWTDYNVTYDESDNCKMDLSSWVSIINQSGASYNNAKLKLIAGDVNRAQKNEPLRVMASRVAEEARMDKGFEEKAFFEYHLYTLGRPANLPNNSTKQLELFPSVKDVQCNKELVFDASKQFYSYSGINTNEGYGKNSSADVNVYLRFANEEKNALGIPLPAGRIRVNQRDTDGSLEFIGEDIIDHTPKNEDVLIKVGNAFDIKGERKQTDYKINTSGKELTESFEITLKNHKDKTVEVVIRENLYRWSNWSITRKSHDYKKQDSRHVHFNVKVPANGETKVSYTVEYDW</sequence>
<reference evidence="2 3" key="1">
    <citation type="journal article" date="2009" name="Stand. Genomic Sci.">
        <title>Complete genome sequence of Kangiella koreensis type strain (SW-125).</title>
        <authorList>
            <person name="Han C."/>
            <person name="Sikorski J."/>
            <person name="Lapidus A."/>
            <person name="Nolan M."/>
            <person name="Glavina Del Rio T."/>
            <person name="Tice H."/>
            <person name="Cheng J.F."/>
            <person name="Lucas S."/>
            <person name="Chen F."/>
            <person name="Copeland A."/>
            <person name="Ivanova N."/>
            <person name="Mavromatis K."/>
            <person name="Ovchinnikova G."/>
            <person name="Pati A."/>
            <person name="Bruce D."/>
            <person name="Goodwin L."/>
            <person name="Pitluck S."/>
            <person name="Chen A."/>
            <person name="Palaniappan K."/>
            <person name="Land M."/>
            <person name="Hauser L."/>
            <person name="Chang Y.J."/>
            <person name="Jeffries C.D."/>
            <person name="Chain P."/>
            <person name="Saunders E."/>
            <person name="Brettin T."/>
            <person name="Goker M."/>
            <person name="Tindall B.J."/>
            <person name="Bristow J."/>
            <person name="Eisen J.A."/>
            <person name="Markowitz V."/>
            <person name="Hugenholtz P."/>
            <person name="Kyrpides N.C."/>
            <person name="Klenk H.P."/>
            <person name="Detter J.C."/>
        </authorList>
    </citation>
    <scope>NUCLEOTIDE SEQUENCE [LARGE SCALE GENOMIC DNA]</scope>
    <source>
        <strain evidence="3">DSM 16069 / KCTC 12182 / SW-125</strain>
    </source>
</reference>
<evidence type="ECO:0000259" key="1">
    <source>
        <dbReference type="Pfam" id="PF13598"/>
    </source>
</evidence>
<dbReference type="OrthoDB" id="9808067at2"/>
<dbReference type="AlphaFoldDB" id="C7RCF6"/>
<dbReference type="eggNOG" id="COG5316">
    <property type="taxonomic scope" value="Bacteria"/>
</dbReference>
<evidence type="ECO:0000313" key="2">
    <source>
        <dbReference type="EMBL" id="ACV26948.1"/>
    </source>
</evidence>
<dbReference type="Pfam" id="PF13598">
    <property type="entry name" value="DUF4139"/>
    <property type="match status" value="1"/>
</dbReference>
<protein>
    <recommendedName>
        <fullName evidence="1">DUF4139 domain-containing protein</fullName>
    </recommendedName>
</protein>
<dbReference type="PANTHER" id="PTHR38075">
    <property type="entry name" value="DUF4139 DOMAIN-CONTAINING PROTEIN"/>
    <property type="match status" value="1"/>
</dbReference>
<dbReference type="Proteomes" id="UP000001231">
    <property type="component" value="Chromosome"/>
</dbReference>
<dbReference type="HOGENOM" id="CLU_039933_0_0_6"/>
<dbReference type="RefSeq" id="WP_012801462.1">
    <property type="nucleotide sequence ID" value="NC_013166.1"/>
</dbReference>
<evidence type="ECO:0000313" key="3">
    <source>
        <dbReference type="Proteomes" id="UP000001231"/>
    </source>
</evidence>
<dbReference type="InterPro" id="IPR037291">
    <property type="entry name" value="DUF4139"/>
</dbReference>
<dbReference type="PANTHER" id="PTHR38075:SF1">
    <property type="entry name" value="DUF4139 DOMAIN-CONTAINING PROTEIN"/>
    <property type="match status" value="1"/>
</dbReference>
<feature type="domain" description="DUF4139" evidence="1">
    <location>
        <begin position="221"/>
        <end position="518"/>
    </location>
</feature>
<dbReference type="InParanoid" id="C7RCF6"/>
<proteinExistence type="predicted"/>
<dbReference type="STRING" id="523791.Kkor_1536"/>
<accession>C7RCF6</accession>
<name>C7RCF6_KANKD</name>
<gene>
    <name evidence="2" type="ordered locus">Kkor_1536</name>
</gene>
<dbReference type="EMBL" id="CP001707">
    <property type="protein sequence ID" value="ACV26948.1"/>
    <property type="molecule type" value="Genomic_DNA"/>
</dbReference>
<dbReference type="KEGG" id="kko:Kkor_1536"/>
<keyword evidence="3" id="KW-1185">Reference proteome</keyword>